<dbReference type="Proteomes" id="UP000290985">
    <property type="component" value="Chromosome"/>
</dbReference>
<dbReference type="KEGG" id="mcit:NCTC10181_00621"/>
<proteinExistence type="predicted"/>
<dbReference type="InterPro" id="IPR036388">
    <property type="entry name" value="WH-like_DNA-bd_sf"/>
</dbReference>
<name>A0A449B2E1_9BACT</name>
<accession>A0A449B2E1</accession>
<sequence length="317" mass="37527">MRLYEKYLKEIGVKEDTLNSTKLEIAKNLELIDDGKHGYYRVKNFAVLMFCEYPKKFIPNAYVEITREVNGTDKIESKIFDGPIWTQAQQVSQYFEENVFSSYIIRTNNKTEHNKIYNYPLNAFRELANNAILHNEYDNNENIRITFHKKYISFVNHNKPLPPVTIESMNKKETFDTRKYLNKKIREMFKDLKLIESFGTGIRRAKNALRENKSPKVEFYPITNSENDNYTEAIIRINKEFLKNSKNHVIINDELINKEEKKKEIIFLLKSNPKLTAEQISNKLQINAIWHYLNELKKENKIKRVGSTKGGEWIVIE</sequence>
<dbReference type="InterPro" id="IPR036390">
    <property type="entry name" value="WH_DNA-bd_sf"/>
</dbReference>
<dbReference type="InterPro" id="IPR038475">
    <property type="entry name" value="RecG_C_sf"/>
</dbReference>
<organism evidence="1 2">
    <name type="scientific">Mycoplasmopsis citelli</name>
    <dbReference type="NCBI Taxonomy" id="171281"/>
    <lineage>
        <taxon>Bacteria</taxon>
        <taxon>Bacillati</taxon>
        <taxon>Mycoplasmatota</taxon>
        <taxon>Mycoplasmoidales</taxon>
        <taxon>Metamycoplasmataceae</taxon>
        <taxon>Mycoplasmopsis</taxon>
    </lineage>
</organism>
<dbReference type="SUPFAM" id="SSF46785">
    <property type="entry name" value="Winged helix' DNA-binding domain"/>
    <property type="match status" value="1"/>
</dbReference>
<dbReference type="EMBL" id="LR215036">
    <property type="protein sequence ID" value="VEU74760.1"/>
    <property type="molecule type" value="Genomic_DNA"/>
</dbReference>
<dbReference type="AlphaFoldDB" id="A0A449B2E1"/>
<dbReference type="RefSeq" id="WP_223211623.1">
    <property type="nucleotide sequence ID" value="NZ_LR215036.1"/>
</dbReference>
<protein>
    <submittedName>
        <fullName evidence="1">Uncharacterized protein</fullName>
    </submittedName>
</protein>
<dbReference type="PANTHER" id="PTHR30595">
    <property type="entry name" value="GLPR-RELATED TRANSCRIPTIONAL REPRESSOR"/>
    <property type="match status" value="1"/>
</dbReference>
<reference evidence="1 2" key="1">
    <citation type="submission" date="2019-01" db="EMBL/GenBank/DDBJ databases">
        <authorList>
            <consortium name="Pathogen Informatics"/>
        </authorList>
    </citation>
    <scope>NUCLEOTIDE SEQUENCE [LARGE SCALE GENOMIC DNA]</scope>
    <source>
        <strain evidence="1 2">NCTC10181</strain>
    </source>
</reference>
<dbReference type="Pfam" id="PF13749">
    <property type="entry name" value="HATPase_c_4"/>
    <property type="match status" value="1"/>
</dbReference>
<dbReference type="Gene3D" id="3.30.565.60">
    <property type="match status" value="1"/>
</dbReference>
<evidence type="ECO:0000313" key="2">
    <source>
        <dbReference type="Proteomes" id="UP000290985"/>
    </source>
</evidence>
<evidence type="ECO:0000313" key="1">
    <source>
        <dbReference type="EMBL" id="VEU74760.1"/>
    </source>
</evidence>
<dbReference type="PANTHER" id="PTHR30595:SF6">
    <property type="entry name" value="SCHLAFEN ALBA-2 DOMAIN-CONTAINING PROTEIN"/>
    <property type="match status" value="1"/>
</dbReference>
<gene>
    <name evidence="1" type="ORF">NCTC10181_00621</name>
</gene>
<dbReference type="Gene3D" id="1.10.10.10">
    <property type="entry name" value="Winged helix-like DNA-binding domain superfamily/Winged helix DNA-binding domain"/>
    <property type="match status" value="1"/>
</dbReference>
<keyword evidence="2" id="KW-1185">Reference proteome</keyword>